<sequence length="103" mass="11782">MWNGRCDYVHDLPEDIVKWVGGDKIAVVQVDSPVGVNRRSSLDLTHKLAKDFDGVIHWARDTKTFQSILRSFIRLDLESISPPELPQDWDPEIIILAANESRE</sequence>
<dbReference type="EMBL" id="CP042582">
    <property type="protein sequence ID" value="QEX24207.1"/>
    <property type="molecule type" value="Genomic_DNA"/>
</dbReference>
<evidence type="ECO:0000313" key="1">
    <source>
        <dbReference type="EMBL" id="QEX24207.1"/>
    </source>
</evidence>
<gene>
    <name evidence="1" type="ORF">FRZ61_41480</name>
</gene>
<proteinExistence type="predicted"/>
<dbReference type="KEGG" id="hadh:FRZ61_41480"/>
<dbReference type="AlphaFoldDB" id="A0A5J6N3X7"/>
<reference evidence="1 2" key="1">
    <citation type="submission" date="2019-08" db="EMBL/GenBank/DDBJ databases">
        <title>Hyperibacter terrae gen. nov., sp. nov. and Hyperibacter viscosus sp. nov., two new members in the family Rhodospirillaceae isolated from the rhizosphere of Hypericum perforatum.</title>
        <authorList>
            <person name="Noviana Z."/>
        </authorList>
    </citation>
    <scope>NUCLEOTIDE SEQUENCE [LARGE SCALE GENOMIC DNA]</scope>
    <source>
        <strain evidence="1 2">R5959</strain>
    </source>
</reference>
<dbReference type="Proteomes" id="UP000325797">
    <property type="component" value="Chromosome"/>
</dbReference>
<protein>
    <submittedName>
        <fullName evidence="1">Uncharacterized protein</fullName>
    </submittedName>
</protein>
<name>A0A5J6N3X7_9PROT</name>
<evidence type="ECO:0000313" key="2">
    <source>
        <dbReference type="Proteomes" id="UP000325797"/>
    </source>
</evidence>
<keyword evidence="2" id="KW-1185">Reference proteome</keyword>
<organism evidence="1 2">
    <name type="scientific">Hypericibacter adhaerens</name>
    <dbReference type="NCBI Taxonomy" id="2602016"/>
    <lineage>
        <taxon>Bacteria</taxon>
        <taxon>Pseudomonadati</taxon>
        <taxon>Pseudomonadota</taxon>
        <taxon>Alphaproteobacteria</taxon>
        <taxon>Rhodospirillales</taxon>
        <taxon>Dongiaceae</taxon>
        <taxon>Hypericibacter</taxon>
    </lineage>
</organism>
<accession>A0A5J6N3X7</accession>